<gene>
    <name evidence="1" type="ORF">IAA47_08135</name>
</gene>
<organism evidence="1 2">
    <name type="scientific">Candidatus Fusobacterium pullicola</name>
    <dbReference type="NCBI Taxonomy" id="2838601"/>
    <lineage>
        <taxon>Bacteria</taxon>
        <taxon>Fusobacteriati</taxon>
        <taxon>Fusobacteriota</taxon>
        <taxon>Fusobacteriia</taxon>
        <taxon>Fusobacteriales</taxon>
        <taxon>Fusobacteriaceae</taxon>
        <taxon>Fusobacterium</taxon>
    </lineage>
</organism>
<evidence type="ECO:0000313" key="2">
    <source>
        <dbReference type="Proteomes" id="UP000724657"/>
    </source>
</evidence>
<reference evidence="1" key="2">
    <citation type="submission" date="2021-04" db="EMBL/GenBank/DDBJ databases">
        <authorList>
            <person name="Gilroy R."/>
        </authorList>
    </citation>
    <scope>NUCLEOTIDE SEQUENCE</scope>
    <source>
        <strain evidence="1">A6-441</strain>
    </source>
</reference>
<dbReference type="Proteomes" id="UP000724657">
    <property type="component" value="Unassembled WGS sequence"/>
</dbReference>
<comment type="caution">
    <text evidence="1">The sequence shown here is derived from an EMBL/GenBank/DDBJ whole genome shotgun (WGS) entry which is preliminary data.</text>
</comment>
<name>A0A9E2KYS5_9FUSO</name>
<dbReference type="AlphaFoldDB" id="A0A9E2KYS5"/>
<reference evidence="1" key="1">
    <citation type="journal article" date="2021" name="PeerJ">
        <title>Extensive microbial diversity within the chicken gut microbiome revealed by metagenomics and culture.</title>
        <authorList>
            <person name="Gilroy R."/>
            <person name="Ravi A."/>
            <person name="Getino M."/>
            <person name="Pursley I."/>
            <person name="Horton D.L."/>
            <person name="Alikhan N.F."/>
            <person name="Baker D."/>
            <person name="Gharbi K."/>
            <person name="Hall N."/>
            <person name="Watson M."/>
            <person name="Adriaenssens E.M."/>
            <person name="Foster-Nyarko E."/>
            <person name="Jarju S."/>
            <person name="Secka A."/>
            <person name="Antonio M."/>
            <person name="Oren A."/>
            <person name="Chaudhuri R.R."/>
            <person name="La Ragione R."/>
            <person name="Hildebrand F."/>
            <person name="Pallen M.J."/>
        </authorList>
    </citation>
    <scope>NUCLEOTIDE SEQUENCE</scope>
    <source>
        <strain evidence="1">A6-441</strain>
    </source>
</reference>
<proteinExistence type="predicted"/>
<dbReference type="Gene3D" id="3.10.450.150">
    <property type="entry name" value="enterococcus faecalis protein"/>
    <property type="match status" value="1"/>
</dbReference>
<evidence type="ECO:0000313" key="1">
    <source>
        <dbReference type="EMBL" id="MBU3842928.1"/>
    </source>
</evidence>
<accession>A0A9E2KYS5</accession>
<protein>
    <submittedName>
        <fullName evidence="1">DUF960 domain-containing protein</fullName>
    </submittedName>
</protein>
<sequence length="111" mass="13407">MMTTATYTSTKLEGYRHIFITKGVQTEIDVREVMMIVSAIRLREEEEKEKGLDYFQIFEFKDTKMVNRQEEPKNKREFELGHKTTEKKLWCVLGEDEKFGEYWTIMYPSEY</sequence>
<dbReference type="EMBL" id="JAHLFN010000073">
    <property type="protein sequence ID" value="MBU3842928.1"/>
    <property type="molecule type" value="Genomic_DNA"/>
</dbReference>